<dbReference type="GO" id="GO:0016020">
    <property type="term" value="C:membrane"/>
    <property type="evidence" value="ECO:0007669"/>
    <property type="project" value="UniProtKB-SubCell"/>
</dbReference>
<dbReference type="PANTHER" id="PTHR12316:SF17">
    <property type="entry name" value="NINJURIN C, ISOFORM D"/>
    <property type="match status" value="1"/>
</dbReference>
<keyword evidence="5 8" id="KW-1133">Transmembrane helix</keyword>
<feature type="transmembrane region" description="Helical" evidence="8">
    <location>
        <begin position="164"/>
        <end position="182"/>
    </location>
</feature>
<feature type="region of interest" description="Disordered" evidence="7">
    <location>
        <begin position="130"/>
        <end position="151"/>
    </location>
</feature>
<dbReference type="Pfam" id="PF04923">
    <property type="entry name" value="Ninjurin"/>
    <property type="match status" value="1"/>
</dbReference>
<evidence type="ECO:0000256" key="7">
    <source>
        <dbReference type="SAM" id="MobiDB-lite"/>
    </source>
</evidence>
<keyword evidence="10" id="KW-1185">Reference proteome</keyword>
<name>A0A8B6GFL1_MYTGA</name>
<feature type="transmembrane region" description="Helical" evidence="8">
    <location>
        <begin position="80"/>
        <end position="103"/>
    </location>
</feature>
<dbReference type="GO" id="GO:0007155">
    <property type="term" value="P:cell adhesion"/>
    <property type="evidence" value="ECO:0007669"/>
    <property type="project" value="UniProtKB-KW"/>
</dbReference>
<evidence type="ECO:0000256" key="5">
    <source>
        <dbReference type="ARBA" id="ARBA00022989"/>
    </source>
</evidence>
<dbReference type="GO" id="GO:0042246">
    <property type="term" value="P:tissue regeneration"/>
    <property type="evidence" value="ECO:0007669"/>
    <property type="project" value="InterPro"/>
</dbReference>
<gene>
    <name evidence="9" type="ORF">MGAL_10B087034</name>
</gene>
<comment type="similarity">
    <text evidence="2">Belongs to the ninjurin family.</text>
</comment>
<evidence type="ECO:0000256" key="3">
    <source>
        <dbReference type="ARBA" id="ARBA00022692"/>
    </source>
</evidence>
<keyword evidence="6 8" id="KW-0472">Membrane</keyword>
<dbReference type="Proteomes" id="UP000596742">
    <property type="component" value="Unassembled WGS sequence"/>
</dbReference>
<sequence>MRHKLNTCYKKLYIVYLQQNNCNSVCAKMSDLLTNIQKTRQNARKAISQGILDTALFLSNVAQLKSIVDEDLGTEAKPKVAITMISLSLLIQVVIGILIILLLDVEGALIELGDIARGGSLVPAEDEITEESTLLEPEPRSTDHTGGTYVPDKRRKLKSRARRMNTAILFFIFAVFCLNLIINGLELSKPNTLKQWLKTYNITIPR</sequence>
<keyword evidence="4" id="KW-0130">Cell adhesion</keyword>
<dbReference type="InterPro" id="IPR007007">
    <property type="entry name" value="Ninjurin"/>
</dbReference>
<accession>A0A8B6GFL1</accession>
<reference evidence="9" key="1">
    <citation type="submission" date="2018-11" db="EMBL/GenBank/DDBJ databases">
        <authorList>
            <person name="Alioto T."/>
            <person name="Alioto T."/>
        </authorList>
    </citation>
    <scope>NUCLEOTIDE SEQUENCE</scope>
</reference>
<protein>
    <submittedName>
        <fullName evidence="9">Uncharacterized protein</fullName>
    </submittedName>
</protein>
<comment type="caution">
    <text evidence="9">The sequence shown here is derived from an EMBL/GenBank/DDBJ whole genome shotgun (WGS) entry which is preliminary data.</text>
</comment>
<evidence type="ECO:0000256" key="8">
    <source>
        <dbReference type="SAM" id="Phobius"/>
    </source>
</evidence>
<proteinExistence type="inferred from homology"/>
<evidence type="ECO:0000313" key="10">
    <source>
        <dbReference type="Proteomes" id="UP000596742"/>
    </source>
</evidence>
<comment type="subcellular location">
    <subcellularLocation>
        <location evidence="1">Membrane</location>
        <topology evidence="1">Multi-pass membrane protein</topology>
    </subcellularLocation>
</comment>
<evidence type="ECO:0000313" key="9">
    <source>
        <dbReference type="EMBL" id="VDI63358.1"/>
    </source>
</evidence>
<organism evidence="9 10">
    <name type="scientific">Mytilus galloprovincialis</name>
    <name type="common">Mediterranean mussel</name>
    <dbReference type="NCBI Taxonomy" id="29158"/>
    <lineage>
        <taxon>Eukaryota</taxon>
        <taxon>Metazoa</taxon>
        <taxon>Spiralia</taxon>
        <taxon>Lophotrochozoa</taxon>
        <taxon>Mollusca</taxon>
        <taxon>Bivalvia</taxon>
        <taxon>Autobranchia</taxon>
        <taxon>Pteriomorphia</taxon>
        <taxon>Mytilida</taxon>
        <taxon>Mytiloidea</taxon>
        <taxon>Mytilidae</taxon>
        <taxon>Mytilinae</taxon>
        <taxon>Mytilus</taxon>
    </lineage>
</organism>
<dbReference type="AlphaFoldDB" id="A0A8B6GFL1"/>
<dbReference type="PANTHER" id="PTHR12316">
    <property type="entry name" value="NINJURIN-RELATED"/>
    <property type="match status" value="1"/>
</dbReference>
<keyword evidence="3 8" id="KW-0812">Transmembrane</keyword>
<dbReference type="EMBL" id="UYJE01008369">
    <property type="protein sequence ID" value="VDI63358.1"/>
    <property type="molecule type" value="Genomic_DNA"/>
</dbReference>
<evidence type="ECO:0000256" key="4">
    <source>
        <dbReference type="ARBA" id="ARBA00022889"/>
    </source>
</evidence>
<evidence type="ECO:0000256" key="6">
    <source>
        <dbReference type="ARBA" id="ARBA00023136"/>
    </source>
</evidence>
<dbReference type="OrthoDB" id="6114058at2759"/>
<evidence type="ECO:0000256" key="2">
    <source>
        <dbReference type="ARBA" id="ARBA00008141"/>
    </source>
</evidence>
<evidence type="ECO:0000256" key="1">
    <source>
        <dbReference type="ARBA" id="ARBA00004141"/>
    </source>
</evidence>